<dbReference type="Proteomes" id="UP000214610">
    <property type="component" value="Unassembled WGS sequence"/>
</dbReference>
<reference evidence="2" key="1">
    <citation type="submission" date="2017-05" db="EMBL/GenBank/DDBJ databases">
        <title>Improved OligoMM genomes.</title>
        <authorList>
            <person name="Garzetti D."/>
        </authorList>
    </citation>
    <scope>NUCLEOTIDE SEQUENCE [LARGE SCALE GENOMIC DNA]</scope>
    <source>
        <strain evidence="2">YL45</strain>
    </source>
</reference>
<dbReference type="AlphaFoldDB" id="A0A227KGE7"/>
<comment type="caution">
    <text evidence="1">The sequence shown here is derived from an EMBL/GenBank/DDBJ whole genome shotgun (WGS) entry which is preliminary data.</text>
</comment>
<dbReference type="GeneID" id="78362119"/>
<keyword evidence="2" id="KW-1185">Reference proteome</keyword>
<organism evidence="1 2">
    <name type="scientific">Turicimonas muris</name>
    <dbReference type="NCBI Taxonomy" id="1796652"/>
    <lineage>
        <taxon>Bacteria</taxon>
        <taxon>Pseudomonadati</taxon>
        <taxon>Pseudomonadota</taxon>
        <taxon>Betaproteobacteria</taxon>
        <taxon>Burkholderiales</taxon>
        <taxon>Sutterellaceae</taxon>
        <taxon>Turicimonas</taxon>
    </lineage>
</organism>
<dbReference type="EMBL" id="NHMP01000008">
    <property type="protein sequence ID" value="OXE45653.1"/>
    <property type="molecule type" value="Genomic_DNA"/>
</dbReference>
<proteinExistence type="predicted"/>
<evidence type="ECO:0000313" key="2">
    <source>
        <dbReference type="Proteomes" id="UP000214610"/>
    </source>
</evidence>
<gene>
    <name evidence="1" type="ORF">ADH67_10920</name>
</gene>
<evidence type="ECO:0000313" key="1">
    <source>
        <dbReference type="EMBL" id="OXE45653.1"/>
    </source>
</evidence>
<dbReference type="RefSeq" id="WP_066594159.1">
    <property type="nucleotide sequence ID" value="NZ_CAJTBZ010000003.1"/>
</dbReference>
<protein>
    <submittedName>
        <fullName evidence="1">Uncharacterized protein</fullName>
    </submittedName>
</protein>
<name>A0A227KGE7_9BURK</name>
<sequence>MKKDEEKYWKKPDGSLVSCTEKVKVLNENFDEIKHLLQDAIDDAVLMGCSEENVKKIYLDLLNSTKAAYPEIK</sequence>
<accession>A0A227KGE7</accession>